<organism evidence="2 3">
    <name type="scientific">Flagellimonas yonaguniensis</name>
    <dbReference type="NCBI Taxonomy" id="3031325"/>
    <lineage>
        <taxon>Bacteria</taxon>
        <taxon>Pseudomonadati</taxon>
        <taxon>Bacteroidota</taxon>
        <taxon>Flavobacteriia</taxon>
        <taxon>Flavobacteriales</taxon>
        <taxon>Flavobacteriaceae</taxon>
        <taxon>Flagellimonas</taxon>
    </lineage>
</organism>
<name>A0ABT5XUE4_9FLAO</name>
<feature type="transmembrane region" description="Helical" evidence="1">
    <location>
        <begin position="7"/>
        <end position="27"/>
    </location>
</feature>
<keyword evidence="1" id="KW-0812">Transmembrane</keyword>
<proteinExistence type="predicted"/>
<evidence type="ECO:0000313" key="2">
    <source>
        <dbReference type="EMBL" id="MDF0714798.1"/>
    </source>
</evidence>
<feature type="transmembrane region" description="Helical" evidence="1">
    <location>
        <begin position="33"/>
        <end position="52"/>
    </location>
</feature>
<reference evidence="2 3" key="1">
    <citation type="submission" date="2023-03" db="EMBL/GenBank/DDBJ databases">
        <title>Muricauda XX sp. nov. and Muricauda XXX sp. nov., two novel species isolated from Okinawa Trough.</title>
        <authorList>
            <person name="Cao W."/>
            <person name="Deng X."/>
        </authorList>
    </citation>
    <scope>NUCLEOTIDE SEQUENCE [LARGE SCALE GENOMIC DNA]</scope>
    <source>
        <strain evidence="2 3">334s03</strain>
    </source>
</reference>
<keyword evidence="3" id="KW-1185">Reference proteome</keyword>
<gene>
    <name evidence="2" type="ORF">PY092_01440</name>
</gene>
<dbReference type="Proteomes" id="UP001221366">
    <property type="component" value="Unassembled WGS sequence"/>
</dbReference>
<comment type="caution">
    <text evidence="2">The sequence shown here is derived from an EMBL/GenBank/DDBJ whole genome shotgun (WGS) entry which is preliminary data.</text>
</comment>
<evidence type="ECO:0000313" key="3">
    <source>
        <dbReference type="Proteomes" id="UP001221366"/>
    </source>
</evidence>
<dbReference type="EMBL" id="JARFVB010000001">
    <property type="protein sequence ID" value="MDF0714798.1"/>
    <property type="molecule type" value="Genomic_DNA"/>
</dbReference>
<accession>A0ABT5XUE4</accession>
<evidence type="ECO:0000256" key="1">
    <source>
        <dbReference type="SAM" id="Phobius"/>
    </source>
</evidence>
<dbReference type="RefSeq" id="WP_275614077.1">
    <property type="nucleotide sequence ID" value="NZ_JARFVB010000001.1"/>
</dbReference>
<keyword evidence="1" id="KW-1133">Transmembrane helix</keyword>
<keyword evidence="1" id="KW-0472">Membrane</keyword>
<sequence>MFGKKAIAPLVLIIISLVLFVFNLFELKKSNNAIWGMVSNVLLIVAMIFVMVGNKKKTKE</sequence>
<protein>
    <submittedName>
        <fullName evidence="2">Uncharacterized protein</fullName>
    </submittedName>
</protein>